<dbReference type="InterPro" id="IPR050095">
    <property type="entry name" value="ECF_ABC_transporter_ATP-bd"/>
</dbReference>
<dbReference type="InterPro" id="IPR015856">
    <property type="entry name" value="ABC_transpr_CbiO/EcfA_su"/>
</dbReference>
<feature type="domain" description="ABC transporter" evidence="5">
    <location>
        <begin position="6"/>
        <end position="236"/>
    </location>
</feature>
<dbReference type="InterPro" id="IPR027417">
    <property type="entry name" value="P-loop_NTPase"/>
</dbReference>
<proteinExistence type="inferred from homology"/>
<evidence type="ECO:0000256" key="4">
    <source>
        <dbReference type="ARBA" id="ARBA00022840"/>
    </source>
</evidence>
<keyword evidence="4 6" id="KW-0067">ATP-binding</keyword>
<keyword evidence="2" id="KW-0813">Transport</keyword>
<dbReference type="GO" id="GO:0005524">
    <property type="term" value="F:ATP binding"/>
    <property type="evidence" value="ECO:0007669"/>
    <property type="project" value="UniProtKB-KW"/>
</dbReference>
<dbReference type="PANTHER" id="PTHR43553">
    <property type="entry name" value="HEAVY METAL TRANSPORTER"/>
    <property type="match status" value="1"/>
</dbReference>
<dbReference type="EMBL" id="CP071503">
    <property type="protein sequence ID" value="QSX35436.1"/>
    <property type="molecule type" value="Genomic_DNA"/>
</dbReference>
<dbReference type="InterPro" id="IPR017871">
    <property type="entry name" value="ABC_transporter-like_CS"/>
</dbReference>
<dbReference type="Proteomes" id="UP000662770">
    <property type="component" value="Chromosome"/>
</dbReference>
<dbReference type="PROSITE" id="PS50893">
    <property type="entry name" value="ABC_TRANSPORTER_2"/>
    <property type="match status" value="1"/>
</dbReference>
<keyword evidence="7" id="KW-1185">Reference proteome</keyword>
<evidence type="ECO:0000256" key="3">
    <source>
        <dbReference type="ARBA" id="ARBA00022741"/>
    </source>
</evidence>
<dbReference type="InterPro" id="IPR003439">
    <property type="entry name" value="ABC_transporter-like_ATP-bd"/>
</dbReference>
<dbReference type="CDD" id="cd03225">
    <property type="entry name" value="ABC_cobalt_CbiO_domain1"/>
    <property type="match status" value="1"/>
</dbReference>
<name>A0ABX7QXR7_9GAMM</name>
<dbReference type="Gene3D" id="3.40.50.300">
    <property type="entry name" value="P-loop containing nucleotide triphosphate hydrolases"/>
    <property type="match status" value="1"/>
</dbReference>
<evidence type="ECO:0000256" key="2">
    <source>
        <dbReference type="ARBA" id="ARBA00022448"/>
    </source>
</evidence>
<accession>A0ABX7QXR7</accession>
<keyword evidence="3" id="KW-0547">Nucleotide-binding</keyword>
<evidence type="ECO:0000256" key="1">
    <source>
        <dbReference type="ARBA" id="ARBA00005417"/>
    </source>
</evidence>
<evidence type="ECO:0000313" key="7">
    <source>
        <dbReference type="Proteomes" id="UP000662770"/>
    </source>
</evidence>
<evidence type="ECO:0000259" key="5">
    <source>
        <dbReference type="PROSITE" id="PS50893"/>
    </source>
</evidence>
<organism evidence="6 7">
    <name type="scientific">Shewanella avicenniae</name>
    <dbReference type="NCBI Taxonomy" id="2814294"/>
    <lineage>
        <taxon>Bacteria</taxon>
        <taxon>Pseudomonadati</taxon>
        <taxon>Pseudomonadota</taxon>
        <taxon>Gammaproteobacteria</taxon>
        <taxon>Alteromonadales</taxon>
        <taxon>Shewanellaceae</taxon>
        <taxon>Shewanella</taxon>
    </lineage>
</organism>
<dbReference type="SMART" id="SM00382">
    <property type="entry name" value="AAA"/>
    <property type="match status" value="1"/>
</dbReference>
<sequence length="245" mass="27024">MTHPLLSVTDLAVNYAQRSVFNGVSFDLYPKERLALVGANGAGKSTLLRTLIGLNQQFSGQIVGLGQRCRQEAEFQQLRKKVGFLFQDSDDQLFCPTVIEDVAFGPLNLGLSAEQAQQKALAVLASLGMAEFAERITYRLSGGEKRMIALATVLAMEPEVLLLDEPTNGLDEAAQQRLLRHLDSLPQAMIIVSHDRSVLERLATRAVLLEAGQLTKAVMHRHPHEHLHVHAEARIIGSAHEQEHQ</sequence>
<dbReference type="SUPFAM" id="SSF52540">
    <property type="entry name" value="P-loop containing nucleoside triphosphate hydrolases"/>
    <property type="match status" value="1"/>
</dbReference>
<dbReference type="PANTHER" id="PTHR43553:SF24">
    <property type="entry name" value="ENERGY-COUPLING FACTOR TRANSPORTER ATP-BINDING PROTEIN ECFA1"/>
    <property type="match status" value="1"/>
</dbReference>
<protein>
    <submittedName>
        <fullName evidence="6">ABC transporter ATP-binding protein</fullName>
    </submittedName>
</protein>
<reference evidence="6 7" key="1">
    <citation type="submission" date="2021-03" db="EMBL/GenBank/DDBJ databases">
        <title>Novel species identification of genus Shewanella.</title>
        <authorList>
            <person name="Liu G."/>
            <person name="Zhang Q."/>
        </authorList>
    </citation>
    <scope>NUCLEOTIDE SEQUENCE [LARGE SCALE GENOMIC DNA]</scope>
    <source>
        <strain evidence="6 7">FJAT-51800</strain>
    </source>
</reference>
<dbReference type="InterPro" id="IPR003593">
    <property type="entry name" value="AAA+_ATPase"/>
</dbReference>
<dbReference type="Pfam" id="PF00005">
    <property type="entry name" value="ABC_tran"/>
    <property type="match status" value="1"/>
</dbReference>
<comment type="similarity">
    <text evidence="1">Belongs to the ABC transporter superfamily.</text>
</comment>
<dbReference type="PROSITE" id="PS00211">
    <property type="entry name" value="ABC_TRANSPORTER_1"/>
    <property type="match status" value="1"/>
</dbReference>
<gene>
    <name evidence="6" type="ORF">JYB87_07135</name>
</gene>
<evidence type="ECO:0000313" key="6">
    <source>
        <dbReference type="EMBL" id="QSX35436.1"/>
    </source>
</evidence>